<keyword evidence="6 8" id="KW-1133">Transmembrane helix</keyword>
<dbReference type="PANTHER" id="PTHR33908">
    <property type="entry name" value="MANNOSYLTRANSFERASE YKCB-RELATED"/>
    <property type="match status" value="1"/>
</dbReference>
<dbReference type="InterPro" id="IPR038731">
    <property type="entry name" value="RgtA/B/C-like"/>
</dbReference>
<comment type="subcellular location">
    <subcellularLocation>
        <location evidence="1">Cell membrane</location>
        <topology evidence="1">Multi-pass membrane protein</topology>
    </subcellularLocation>
</comment>
<dbReference type="GO" id="GO:0016763">
    <property type="term" value="F:pentosyltransferase activity"/>
    <property type="evidence" value="ECO:0007669"/>
    <property type="project" value="TreeGrafter"/>
</dbReference>
<proteinExistence type="predicted"/>
<feature type="transmembrane region" description="Helical" evidence="8">
    <location>
        <begin position="141"/>
        <end position="159"/>
    </location>
</feature>
<evidence type="ECO:0000259" key="9">
    <source>
        <dbReference type="Pfam" id="PF13231"/>
    </source>
</evidence>
<feature type="transmembrane region" description="Helical" evidence="8">
    <location>
        <begin position="179"/>
        <end position="197"/>
    </location>
</feature>
<accession>A0A1F7XKT8</accession>
<protein>
    <recommendedName>
        <fullName evidence="9">Glycosyltransferase RgtA/B/C/D-like domain-containing protein</fullName>
    </recommendedName>
</protein>
<comment type="caution">
    <text evidence="10">The sequence shown here is derived from an EMBL/GenBank/DDBJ whole genome shotgun (WGS) entry which is preliminary data.</text>
</comment>
<keyword evidence="5 8" id="KW-0812">Transmembrane</keyword>
<keyword evidence="3" id="KW-0328">Glycosyltransferase</keyword>
<dbReference type="GO" id="GO:0010041">
    <property type="term" value="P:response to iron(III) ion"/>
    <property type="evidence" value="ECO:0007669"/>
    <property type="project" value="TreeGrafter"/>
</dbReference>
<feature type="transmembrane region" description="Helical" evidence="8">
    <location>
        <begin position="91"/>
        <end position="111"/>
    </location>
</feature>
<dbReference type="Proteomes" id="UP000177382">
    <property type="component" value="Unassembled WGS sequence"/>
</dbReference>
<gene>
    <name evidence="10" type="ORF">A2V97_00980</name>
</gene>
<evidence type="ECO:0000313" key="10">
    <source>
        <dbReference type="EMBL" id="OGM15603.1"/>
    </source>
</evidence>
<feature type="transmembrane region" description="Helical" evidence="8">
    <location>
        <begin position="380"/>
        <end position="400"/>
    </location>
</feature>
<feature type="transmembrane region" description="Helical" evidence="8">
    <location>
        <begin position="209"/>
        <end position="229"/>
    </location>
</feature>
<keyword evidence="2" id="KW-1003">Cell membrane</keyword>
<keyword evidence="7 8" id="KW-0472">Membrane</keyword>
<feature type="transmembrane region" description="Helical" evidence="8">
    <location>
        <begin position="297"/>
        <end position="313"/>
    </location>
</feature>
<evidence type="ECO:0000256" key="1">
    <source>
        <dbReference type="ARBA" id="ARBA00004651"/>
    </source>
</evidence>
<sequence length="559" mass="64893">MQKISFKQIIFLSLLLIIGIFIFFYKLNVIPPGFYVDEALEGYSAYSILETGRDEYGKAFPLVFRMYGSYNPPLFIYLATLPIKIWGLTIFSVRFVSAFSGFVLIFIIYAFLKSLRISTLGSLFFAITPVVVFRGRVGDEISLAFTVFSLGSFLLWLSVKKPKWFIPASFVLSLSTYAAYSQRFTVPFVLFFYFLFFRKQLLAKANRRNLFYAIVVLIFTQLPHLYLLFTPSFLPKGGETGFSNIIMQSVKLRDFLPAFLATSLSFVREFASQFVNYFSPRSLFLVDYYDLPGIPRFYQWMLIPYLIGIYIVWRQRVSDRSKYILLLALSSPITASLTKDPFPVHRAMPVLLPIFFFIALGLDKIVSVKLFSSRFINRGFYIILTTVIFFFSLILFWRSYFVLFPIEKAKYFAYGYVELTEFIRSNPDSHFVVDRARLPIPYIELAFFLKIPPEEFQNSVDATIRENYYDNPPFDQNFKFANIETRSIVWEKDIYRNQVLVGDNLAISTQQAEEHFLTKVIEIKDPLGEVIFLGYKTNPAQKCRATRNISPLCKPASTF</sequence>
<dbReference type="AlphaFoldDB" id="A0A1F7XKT8"/>
<reference evidence="10 11" key="1">
    <citation type="journal article" date="2016" name="Nat. Commun.">
        <title>Thousands of microbial genomes shed light on interconnected biogeochemical processes in an aquifer system.</title>
        <authorList>
            <person name="Anantharaman K."/>
            <person name="Brown C.T."/>
            <person name="Hug L.A."/>
            <person name="Sharon I."/>
            <person name="Castelle C.J."/>
            <person name="Probst A.J."/>
            <person name="Thomas B.C."/>
            <person name="Singh A."/>
            <person name="Wilkins M.J."/>
            <person name="Karaoz U."/>
            <person name="Brodie E.L."/>
            <person name="Williams K.H."/>
            <person name="Hubbard S.S."/>
            <person name="Banfield J.F."/>
        </authorList>
    </citation>
    <scope>NUCLEOTIDE SEQUENCE [LARGE SCALE GENOMIC DNA]</scope>
</reference>
<feature type="transmembrane region" description="Helical" evidence="8">
    <location>
        <begin position="117"/>
        <end position="134"/>
    </location>
</feature>
<dbReference type="STRING" id="1802485.A2V97_00980"/>
<keyword evidence="4" id="KW-0808">Transferase</keyword>
<evidence type="ECO:0000256" key="8">
    <source>
        <dbReference type="SAM" id="Phobius"/>
    </source>
</evidence>
<dbReference type="EMBL" id="MGFX01000002">
    <property type="protein sequence ID" value="OGM15603.1"/>
    <property type="molecule type" value="Genomic_DNA"/>
</dbReference>
<evidence type="ECO:0000256" key="4">
    <source>
        <dbReference type="ARBA" id="ARBA00022679"/>
    </source>
</evidence>
<evidence type="ECO:0000313" key="11">
    <source>
        <dbReference type="Proteomes" id="UP000177382"/>
    </source>
</evidence>
<feature type="transmembrane region" description="Helical" evidence="8">
    <location>
        <begin position="59"/>
        <end position="79"/>
    </location>
</feature>
<feature type="domain" description="Glycosyltransferase RgtA/B/C/D-like" evidence="9">
    <location>
        <begin position="71"/>
        <end position="226"/>
    </location>
</feature>
<dbReference type="Pfam" id="PF13231">
    <property type="entry name" value="PMT_2"/>
    <property type="match status" value="1"/>
</dbReference>
<name>A0A1F7XKT8_9BACT</name>
<evidence type="ECO:0000256" key="2">
    <source>
        <dbReference type="ARBA" id="ARBA00022475"/>
    </source>
</evidence>
<evidence type="ECO:0000256" key="5">
    <source>
        <dbReference type="ARBA" id="ARBA00022692"/>
    </source>
</evidence>
<dbReference type="GO" id="GO:0005886">
    <property type="term" value="C:plasma membrane"/>
    <property type="evidence" value="ECO:0007669"/>
    <property type="project" value="UniProtKB-SubCell"/>
</dbReference>
<feature type="transmembrane region" description="Helical" evidence="8">
    <location>
        <begin position="320"/>
        <end position="338"/>
    </location>
</feature>
<organism evidence="10 11">
    <name type="scientific">Candidatus Woesebacteria bacterium RBG_16_42_24</name>
    <dbReference type="NCBI Taxonomy" id="1802485"/>
    <lineage>
        <taxon>Bacteria</taxon>
        <taxon>Candidatus Woeseibacteriota</taxon>
    </lineage>
</organism>
<dbReference type="PANTHER" id="PTHR33908:SF3">
    <property type="entry name" value="UNDECAPRENYL PHOSPHATE-ALPHA-4-AMINO-4-DEOXY-L-ARABINOSE ARABINOSYL TRANSFERASE"/>
    <property type="match status" value="1"/>
</dbReference>
<evidence type="ECO:0000256" key="6">
    <source>
        <dbReference type="ARBA" id="ARBA00022989"/>
    </source>
</evidence>
<feature type="transmembrane region" description="Helical" evidence="8">
    <location>
        <begin position="350"/>
        <end position="368"/>
    </location>
</feature>
<dbReference type="InterPro" id="IPR050297">
    <property type="entry name" value="LipidA_mod_glycosyltrf_83"/>
</dbReference>
<evidence type="ECO:0000256" key="3">
    <source>
        <dbReference type="ARBA" id="ARBA00022676"/>
    </source>
</evidence>
<feature type="transmembrane region" description="Helical" evidence="8">
    <location>
        <begin position="9"/>
        <end position="27"/>
    </location>
</feature>
<evidence type="ECO:0000256" key="7">
    <source>
        <dbReference type="ARBA" id="ARBA00023136"/>
    </source>
</evidence>
<dbReference type="GO" id="GO:0009103">
    <property type="term" value="P:lipopolysaccharide biosynthetic process"/>
    <property type="evidence" value="ECO:0007669"/>
    <property type="project" value="UniProtKB-ARBA"/>
</dbReference>